<organism evidence="1">
    <name type="scientific">Rhizophora mucronata</name>
    <name type="common">Asiatic mangrove</name>
    <dbReference type="NCBI Taxonomy" id="61149"/>
    <lineage>
        <taxon>Eukaryota</taxon>
        <taxon>Viridiplantae</taxon>
        <taxon>Streptophyta</taxon>
        <taxon>Embryophyta</taxon>
        <taxon>Tracheophyta</taxon>
        <taxon>Spermatophyta</taxon>
        <taxon>Magnoliopsida</taxon>
        <taxon>eudicotyledons</taxon>
        <taxon>Gunneridae</taxon>
        <taxon>Pentapetalae</taxon>
        <taxon>rosids</taxon>
        <taxon>fabids</taxon>
        <taxon>Malpighiales</taxon>
        <taxon>Rhizophoraceae</taxon>
        <taxon>Rhizophora</taxon>
    </lineage>
</organism>
<name>A0A2P2K219_RHIMU</name>
<accession>A0A2P2K219</accession>
<reference evidence="1" key="1">
    <citation type="submission" date="2018-02" db="EMBL/GenBank/DDBJ databases">
        <title>Rhizophora mucronata_Transcriptome.</title>
        <authorList>
            <person name="Meera S.P."/>
            <person name="Sreeshan A."/>
            <person name="Augustine A."/>
        </authorList>
    </citation>
    <scope>NUCLEOTIDE SEQUENCE</scope>
    <source>
        <tissue evidence="1">Leaf</tissue>
    </source>
</reference>
<proteinExistence type="predicted"/>
<dbReference type="EMBL" id="GGEC01019301">
    <property type="protein sequence ID" value="MBW99784.1"/>
    <property type="molecule type" value="Transcribed_RNA"/>
</dbReference>
<evidence type="ECO:0000313" key="1">
    <source>
        <dbReference type="EMBL" id="MBW99783.1"/>
    </source>
</evidence>
<dbReference type="AlphaFoldDB" id="A0A2P2K219"/>
<protein>
    <submittedName>
        <fullName evidence="1">Uncharacterized protein</fullName>
    </submittedName>
</protein>
<sequence length="37" mass="4126">MTHLHCDSSSLLPAHYFLPRPPITSGSDRKRYGGVID</sequence>
<dbReference type="EMBL" id="GGEC01019300">
    <property type="protein sequence ID" value="MBW99783.1"/>
    <property type="molecule type" value="Transcribed_RNA"/>
</dbReference>